<proteinExistence type="inferred from homology"/>
<dbReference type="GO" id="GO:0010436">
    <property type="term" value="F:carotenoid dioxygenase activity"/>
    <property type="evidence" value="ECO:0007669"/>
    <property type="project" value="TreeGrafter"/>
</dbReference>
<keyword evidence="2 8" id="KW-0479">Metal-binding</keyword>
<feature type="binding site" evidence="8">
    <location>
        <position position="256"/>
    </location>
    <ligand>
        <name>Fe cation</name>
        <dbReference type="ChEBI" id="CHEBI:24875"/>
        <note>catalytic</note>
    </ligand>
</feature>
<keyword evidence="4" id="KW-0560">Oxidoreductase</keyword>
<keyword evidence="11" id="KW-1185">Reference proteome</keyword>
<evidence type="ECO:0000256" key="5">
    <source>
        <dbReference type="ARBA" id="ARBA00023004"/>
    </source>
</evidence>
<sequence>MGRRRVVVVASGAAAASGQRPPGSGGREIVAVLVGLIAGMIVMIVLASVCAWCCDYFAPGSKNNKVGPAGAGEVEMNAMDAMIHGLCIKDGNATYVSRCVRTSRLKQEEALGGAKFQKVYISSYMNFKFCFLCLSKDFHPWKQRYVYGSIMDSIVKVTAIVKFDLRAEPDIRKTKLEVGGNVHGIFELGPGRFGSEAIFVPRQPGTNSEEDDGYLIHFVHDENTSKSSVNVIDAKTMSDDPVAVVELPNRVPYGLHALFVTEEQLQEEAKL</sequence>
<reference evidence="10" key="1">
    <citation type="submission" date="2023-02" db="EMBL/GenBank/DDBJ databases">
        <title>Genome of toxic invasive species Heracleum sosnowskyi carries increased number of genes despite the absence of recent whole-genome duplications.</title>
        <authorList>
            <person name="Schelkunov M."/>
            <person name="Shtratnikova V."/>
            <person name="Makarenko M."/>
            <person name="Klepikova A."/>
            <person name="Omelchenko D."/>
            <person name="Novikova G."/>
            <person name="Obukhova E."/>
            <person name="Bogdanov V."/>
            <person name="Penin A."/>
            <person name="Logacheva M."/>
        </authorList>
    </citation>
    <scope>NUCLEOTIDE SEQUENCE</scope>
    <source>
        <strain evidence="10">Hsosn_3</strain>
        <tissue evidence="10">Leaf</tissue>
    </source>
</reference>
<comment type="catalytic activity">
    <reaction evidence="7">
        <text>all-trans-zeaxanthin + 2 O2 = 4,9-dimethyldodeca-2,4,6,8,10-pentaenedial + 2 (3R)-hydroxy-beta-ionone</text>
        <dbReference type="Rhea" id="RHEA:26393"/>
        <dbReference type="ChEBI" id="CHEBI:15379"/>
        <dbReference type="ChEBI" id="CHEBI:27547"/>
        <dbReference type="ChEBI" id="CHEBI:53171"/>
        <dbReference type="ChEBI" id="CHEBI:53173"/>
        <dbReference type="EC" id="1.14.99.n4"/>
    </reaction>
</comment>
<keyword evidence="9" id="KW-0472">Membrane</keyword>
<evidence type="ECO:0000256" key="6">
    <source>
        <dbReference type="ARBA" id="ARBA00039084"/>
    </source>
</evidence>
<gene>
    <name evidence="10" type="ORF">POM88_053475</name>
</gene>
<evidence type="ECO:0000256" key="2">
    <source>
        <dbReference type="ARBA" id="ARBA00022723"/>
    </source>
</evidence>
<feature type="transmembrane region" description="Helical" evidence="9">
    <location>
        <begin position="28"/>
        <end position="54"/>
    </location>
</feature>
<keyword evidence="9" id="KW-0812">Transmembrane</keyword>
<dbReference type="EC" id="1.14.99.n4" evidence="6"/>
<dbReference type="PANTHER" id="PTHR10543">
    <property type="entry name" value="BETA-CAROTENE DIOXYGENASE"/>
    <property type="match status" value="1"/>
</dbReference>
<evidence type="ECO:0000256" key="8">
    <source>
        <dbReference type="PIRSR" id="PIRSR604294-1"/>
    </source>
</evidence>
<dbReference type="AlphaFoldDB" id="A0AAD8GQE8"/>
<comment type="similarity">
    <text evidence="1">Belongs to the carotenoid oxygenase family.</text>
</comment>
<reference evidence="10" key="2">
    <citation type="submission" date="2023-05" db="EMBL/GenBank/DDBJ databases">
        <authorList>
            <person name="Schelkunov M.I."/>
        </authorList>
    </citation>
    <scope>NUCLEOTIDE SEQUENCE</scope>
    <source>
        <strain evidence="10">Hsosn_3</strain>
        <tissue evidence="10">Leaf</tissue>
    </source>
</reference>
<evidence type="ECO:0000256" key="1">
    <source>
        <dbReference type="ARBA" id="ARBA00006787"/>
    </source>
</evidence>
<evidence type="ECO:0000256" key="4">
    <source>
        <dbReference type="ARBA" id="ARBA00023002"/>
    </source>
</evidence>
<evidence type="ECO:0000313" key="11">
    <source>
        <dbReference type="Proteomes" id="UP001237642"/>
    </source>
</evidence>
<keyword evidence="3" id="KW-0223">Dioxygenase</keyword>
<dbReference type="InterPro" id="IPR004294">
    <property type="entry name" value="Carotenoid_Oase"/>
</dbReference>
<dbReference type="GO" id="GO:0046872">
    <property type="term" value="F:metal ion binding"/>
    <property type="evidence" value="ECO:0007669"/>
    <property type="project" value="UniProtKB-KW"/>
</dbReference>
<organism evidence="10 11">
    <name type="scientific">Heracleum sosnowskyi</name>
    <dbReference type="NCBI Taxonomy" id="360622"/>
    <lineage>
        <taxon>Eukaryota</taxon>
        <taxon>Viridiplantae</taxon>
        <taxon>Streptophyta</taxon>
        <taxon>Embryophyta</taxon>
        <taxon>Tracheophyta</taxon>
        <taxon>Spermatophyta</taxon>
        <taxon>Magnoliopsida</taxon>
        <taxon>eudicotyledons</taxon>
        <taxon>Gunneridae</taxon>
        <taxon>Pentapetalae</taxon>
        <taxon>asterids</taxon>
        <taxon>campanulids</taxon>
        <taxon>Apiales</taxon>
        <taxon>Apiaceae</taxon>
        <taxon>Apioideae</taxon>
        <taxon>apioid superclade</taxon>
        <taxon>Tordylieae</taxon>
        <taxon>Tordyliinae</taxon>
        <taxon>Heracleum</taxon>
    </lineage>
</organism>
<evidence type="ECO:0000313" key="10">
    <source>
        <dbReference type="EMBL" id="KAK1352211.1"/>
    </source>
</evidence>
<keyword evidence="9" id="KW-1133">Transmembrane helix</keyword>
<name>A0AAD8GQE8_9APIA</name>
<dbReference type="PANTHER" id="PTHR10543:SF89">
    <property type="entry name" value="CAROTENOID 9,10(9',10')-CLEAVAGE DIOXYGENASE 1"/>
    <property type="match status" value="1"/>
</dbReference>
<dbReference type="Pfam" id="PF03055">
    <property type="entry name" value="RPE65"/>
    <property type="match status" value="1"/>
</dbReference>
<dbReference type="EMBL" id="JAUIZM010000018">
    <property type="protein sequence ID" value="KAK1352211.1"/>
    <property type="molecule type" value="Genomic_DNA"/>
</dbReference>
<accession>A0AAD8GQE8</accession>
<protein>
    <recommendedName>
        <fullName evidence="6">carotenoid 9,10-dioxygenase</fullName>
        <ecNumber evidence="6">1.14.99.n4</ecNumber>
    </recommendedName>
</protein>
<comment type="cofactor">
    <cofactor evidence="8">
        <name>Fe(2+)</name>
        <dbReference type="ChEBI" id="CHEBI:29033"/>
    </cofactor>
    <text evidence="8">Binds 1 Fe(2+) ion per subunit.</text>
</comment>
<evidence type="ECO:0000256" key="3">
    <source>
        <dbReference type="ARBA" id="ARBA00022964"/>
    </source>
</evidence>
<keyword evidence="5 8" id="KW-0408">Iron</keyword>
<evidence type="ECO:0000256" key="7">
    <source>
        <dbReference type="ARBA" id="ARBA00048709"/>
    </source>
</evidence>
<dbReference type="GO" id="GO:0009570">
    <property type="term" value="C:chloroplast stroma"/>
    <property type="evidence" value="ECO:0007669"/>
    <property type="project" value="TreeGrafter"/>
</dbReference>
<dbReference type="GO" id="GO:0016121">
    <property type="term" value="P:carotene catabolic process"/>
    <property type="evidence" value="ECO:0007669"/>
    <property type="project" value="TreeGrafter"/>
</dbReference>
<dbReference type="Proteomes" id="UP001237642">
    <property type="component" value="Unassembled WGS sequence"/>
</dbReference>
<comment type="caution">
    <text evidence="10">The sequence shown here is derived from an EMBL/GenBank/DDBJ whole genome shotgun (WGS) entry which is preliminary data.</text>
</comment>
<evidence type="ECO:0000256" key="9">
    <source>
        <dbReference type="SAM" id="Phobius"/>
    </source>
</evidence>